<dbReference type="NCBIfam" id="NF037995">
    <property type="entry name" value="TRAP_S1"/>
    <property type="match status" value="1"/>
</dbReference>
<sequence>MKKKYLSLLSIPVLAVGLAACGGGEKETATAPTNSDSGETSVEAKEITINTTQTEDSHYGEYLTTFEEEVEKNSNGAIEVSVHYNSELGNERDNVESVQMGTLDGAFISSGVISNFVPEFNVLDFPFLFENSEHARSVFNGEIGDELNEKLLSVGIKNLGWGENGFRNITNSKHPIEKPEDLKGIKIRTMEVPIHQEVFAAFGAAPTPMAWSEVFTSLQQGVIDGQENPIPIIYSSKFEEVQDYVSLTGHVYSPAVFIFNNELFESFSPEQQQVLTDAAKAAQQAEYEFIDTNTAAQIEELKSKGMQVNEVDIKPFQDAAQPVIDKYKGDYAELYDKIKAAAK</sequence>
<dbReference type="PIRSF" id="PIRSF006470">
    <property type="entry name" value="DctB"/>
    <property type="match status" value="1"/>
</dbReference>
<dbReference type="GO" id="GO:0030246">
    <property type="term" value="F:carbohydrate binding"/>
    <property type="evidence" value="ECO:0007669"/>
    <property type="project" value="TreeGrafter"/>
</dbReference>
<dbReference type="Proteomes" id="UP000274033">
    <property type="component" value="Unassembled WGS sequence"/>
</dbReference>
<evidence type="ECO:0000313" key="3">
    <source>
        <dbReference type="EMBL" id="RQW75860.1"/>
    </source>
</evidence>
<accession>A0A3N9UIK0</accession>
<reference evidence="3 4" key="1">
    <citation type="journal article" date="2013" name="J. Microbiol.">
        <title>Lysinibacillus chungkukjangi sp. nov., isolated from Chungkukjang, Korean fermented soybean food.</title>
        <authorList>
            <person name="Kim S.J."/>
            <person name="Jang Y.H."/>
            <person name="Hamada M."/>
            <person name="Ahn J.H."/>
            <person name="Weon H.Y."/>
            <person name="Suzuki K."/>
            <person name="Whang K.S."/>
            <person name="Kwon S.W."/>
        </authorList>
    </citation>
    <scope>NUCLEOTIDE SEQUENCE [LARGE SCALE GENOMIC DNA]</scope>
    <source>
        <strain evidence="3 4">MCCC 1A12701</strain>
    </source>
</reference>
<keyword evidence="1 2" id="KW-0732">Signal</keyword>
<evidence type="ECO:0000313" key="4">
    <source>
        <dbReference type="Proteomes" id="UP000274033"/>
    </source>
</evidence>
<dbReference type="CDD" id="cd13675">
    <property type="entry name" value="PBP2_TRAP_SBP_like_5"/>
    <property type="match status" value="1"/>
</dbReference>
<dbReference type="RefSeq" id="WP_124763024.1">
    <property type="nucleotide sequence ID" value="NZ_JAFBDY010000002.1"/>
</dbReference>
<evidence type="ECO:0000256" key="1">
    <source>
        <dbReference type="ARBA" id="ARBA00022729"/>
    </source>
</evidence>
<keyword evidence="4" id="KW-1185">Reference proteome</keyword>
<name>A0A3N9UIK0_9BACI</name>
<dbReference type="InterPro" id="IPR018389">
    <property type="entry name" value="DctP_fam"/>
</dbReference>
<evidence type="ECO:0000256" key="2">
    <source>
        <dbReference type="SAM" id="SignalP"/>
    </source>
</evidence>
<dbReference type="Gene3D" id="3.40.190.170">
    <property type="entry name" value="Bacterial extracellular solute-binding protein, family 7"/>
    <property type="match status" value="1"/>
</dbReference>
<feature type="chain" id="PRO_5038816020" evidence="2">
    <location>
        <begin position="20"/>
        <end position="343"/>
    </location>
</feature>
<dbReference type="Pfam" id="PF03480">
    <property type="entry name" value="DctP"/>
    <property type="match status" value="1"/>
</dbReference>
<dbReference type="GO" id="GO:0030288">
    <property type="term" value="C:outer membrane-bounded periplasmic space"/>
    <property type="evidence" value="ECO:0007669"/>
    <property type="project" value="InterPro"/>
</dbReference>
<dbReference type="PANTHER" id="PTHR33376">
    <property type="match status" value="1"/>
</dbReference>
<dbReference type="GO" id="GO:0055085">
    <property type="term" value="P:transmembrane transport"/>
    <property type="evidence" value="ECO:0007669"/>
    <property type="project" value="InterPro"/>
</dbReference>
<dbReference type="InterPro" id="IPR038404">
    <property type="entry name" value="TRAP_DctP_sf"/>
</dbReference>
<dbReference type="OrthoDB" id="9776801at2"/>
<gene>
    <name evidence="3" type="ORF">EBB45_04390</name>
</gene>
<dbReference type="EMBL" id="RRCT01000002">
    <property type="protein sequence ID" value="RQW75860.1"/>
    <property type="molecule type" value="Genomic_DNA"/>
</dbReference>
<protein>
    <submittedName>
        <fullName evidence="3">DctP family TRAP transporter solute-binding subunit</fullName>
    </submittedName>
</protein>
<comment type="caution">
    <text evidence="3">The sequence shown here is derived from an EMBL/GenBank/DDBJ whole genome shotgun (WGS) entry which is preliminary data.</text>
</comment>
<dbReference type="InterPro" id="IPR004682">
    <property type="entry name" value="TRAP_DctP"/>
</dbReference>
<dbReference type="AlphaFoldDB" id="A0A3N9UIK0"/>
<proteinExistence type="predicted"/>
<feature type="signal peptide" evidence="2">
    <location>
        <begin position="1"/>
        <end position="19"/>
    </location>
</feature>
<dbReference type="PANTHER" id="PTHR33376:SF18">
    <property type="entry name" value="2,3-DIKETO-L-GULONATE-BINDING PERIPLASMIC PROTEIN YIAO"/>
    <property type="match status" value="1"/>
</dbReference>
<organism evidence="3 4">
    <name type="scientific">Lysinibacillus composti</name>
    <dbReference type="NCBI Taxonomy" id="720633"/>
    <lineage>
        <taxon>Bacteria</taxon>
        <taxon>Bacillati</taxon>
        <taxon>Bacillota</taxon>
        <taxon>Bacilli</taxon>
        <taxon>Bacillales</taxon>
        <taxon>Bacillaceae</taxon>
        <taxon>Lysinibacillus</taxon>
    </lineage>
</organism>
<dbReference type="NCBIfam" id="TIGR00787">
    <property type="entry name" value="dctP"/>
    <property type="match status" value="1"/>
</dbReference>
<dbReference type="PROSITE" id="PS51257">
    <property type="entry name" value="PROKAR_LIPOPROTEIN"/>
    <property type="match status" value="1"/>
</dbReference>